<accession>A0A401M0V7</accession>
<comment type="caution">
    <text evidence="1">The sequence shown here is derived from an EMBL/GenBank/DDBJ whole genome shotgun (WGS) entry which is preliminary data.</text>
</comment>
<reference evidence="1 2" key="1">
    <citation type="submission" date="2018-10" db="EMBL/GenBank/DDBJ databases">
        <title>Draft Genome Sequence of Bacteroides sp. KCTC 15687.</title>
        <authorList>
            <person name="Yu S.Y."/>
            <person name="Kim J.S."/>
            <person name="Oh B.S."/>
            <person name="Park S.H."/>
            <person name="Kang S.W."/>
            <person name="Park J.E."/>
            <person name="Choi S.H."/>
            <person name="Han K.I."/>
            <person name="Lee K.C."/>
            <person name="Eom M.K."/>
            <person name="Suh M.K."/>
            <person name="Lee D.H."/>
            <person name="Yoon H."/>
            <person name="Kim B."/>
            <person name="Yang S.J."/>
            <person name="Lee J.S."/>
            <person name="Lee J.H."/>
        </authorList>
    </citation>
    <scope>NUCLEOTIDE SEQUENCE [LARGE SCALE GENOMIC DNA]</scope>
    <source>
        <strain evidence="1 2">KCTC 15687</strain>
    </source>
</reference>
<sequence length="82" mass="9584">MLLGEKRNCKNIQATSELSFESEYPTYPNIDISRNLLGGRDRKFYNRQLAEGERNNRHTRFGLNKEYPLIGKVTITEDAFED</sequence>
<dbReference type="Proteomes" id="UP000288079">
    <property type="component" value="Unassembled WGS sequence"/>
</dbReference>
<dbReference type="EMBL" id="BHWB01000026">
    <property type="protein sequence ID" value="GCB37470.1"/>
    <property type="molecule type" value="Genomic_DNA"/>
</dbReference>
<gene>
    <name evidence="1" type="ORF">KGMB02408_44150</name>
</gene>
<name>A0A401M0V7_9BACE</name>
<keyword evidence="2" id="KW-1185">Reference proteome</keyword>
<dbReference type="AlphaFoldDB" id="A0A401M0V7"/>
<protein>
    <submittedName>
        <fullName evidence="1">Uncharacterized protein</fullName>
    </submittedName>
</protein>
<proteinExistence type="predicted"/>
<evidence type="ECO:0000313" key="2">
    <source>
        <dbReference type="Proteomes" id="UP000288079"/>
    </source>
</evidence>
<evidence type="ECO:0000313" key="1">
    <source>
        <dbReference type="EMBL" id="GCB37470.1"/>
    </source>
</evidence>
<organism evidence="1 2">
    <name type="scientific">Bacteroides faecalis</name>
    <dbReference type="NCBI Taxonomy" id="2447885"/>
    <lineage>
        <taxon>Bacteria</taxon>
        <taxon>Pseudomonadati</taxon>
        <taxon>Bacteroidota</taxon>
        <taxon>Bacteroidia</taxon>
        <taxon>Bacteroidales</taxon>
        <taxon>Bacteroidaceae</taxon>
        <taxon>Bacteroides</taxon>
    </lineage>
</organism>